<comment type="subcellular location">
    <subcellularLocation>
        <location evidence="1">Membrane</location>
        <topology evidence="1">Multi-pass membrane protein</topology>
    </subcellularLocation>
</comment>
<accession>A0A225SXC7</accession>
<evidence type="ECO:0000313" key="7">
    <source>
        <dbReference type="EMBL" id="OWY35886.1"/>
    </source>
</evidence>
<reference evidence="7 8" key="1">
    <citation type="journal article" date="2010" name="Int. J. Syst. Evol. Microbiol.">
        <title>Reclassification of Herbaspirillum putei as a later heterotypic synonym of Herbaspirillum huttiense, with the description of H. huttiense subsp. huttiense subsp. nov. and H. huttiense subsp. putei subsp. nov., comb. nov., and description of Herbaspirillum aquaticum sp. nov.</title>
        <authorList>
            <person name="Dobritsa A.P."/>
            <person name="Reddy M.C."/>
            <person name="Samadpour M."/>
        </authorList>
    </citation>
    <scope>NUCLEOTIDE SEQUENCE [LARGE SCALE GENOMIC DNA]</scope>
    <source>
        <strain evidence="7 8">IEH 4430</strain>
    </source>
</reference>
<gene>
    <name evidence="7" type="ORF">CEJ45_05660</name>
</gene>
<keyword evidence="4 5" id="KW-0472">Membrane</keyword>
<keyword evidence="3 5" id="KW-1133">Transmembrane helix</keyword>
<dbReference type="RefSeq" id="WP_088754208.1">
    <property type="nucleotide sequence ID" value="NZ_JARJFG010000015.1"/>
</dbReference>
<evidence type="ECO:0000256" key="3">
    <source>
        <dbReference type="ARBA" id="ARBA00022989"/>
    </source>
</evidence>
<feature type="transmembrane region" description="Helical" evidence="5">
    <location>
        <begin position="72"/>
        <end position="99"/>
    </location>
</feature>
<evidence type="ECO:0000256" key="5">
    <source>
        <dbReference type="SAM" id="Phobius"/>
    </source>
</evidence>
<feature type="domain" description="Integral membrane bound transporter" evidence="6">
    <location>
        <begin position="31"/>
        <end position="152"/>
    </location>
</feature>
<evidence type="ECO:0000313" key="8">
    <source>
        <dbReference type="Proteomes" id="UP000214747"/>
    </source>
</evidence>
<feature type="transmembrane region" description="Helical" evidence="5">
    <location>
        <begin position="141"/>
        <end position="160"/>
    </location>
</feature>
<dbReference type="Pfam" id="PF13515">
    <property type="entry name" value="FUSC_2"/>
    <property type="match status" value="1"/>
</dbReference>
<evidence type="ECO:0000256" key="4">
    <source>
        <dbReference type="ARBA" id="ARBA00023136"/>
    </source>
</evidence>
<name>A0A225SXC7_9BURK</name>
<dbReference type="EMBL" id="NJGV01000004">
    <property type="protein sequence ID" value="OWY35886.1"/>
    <property type="molecule type" value="Genomic_DNA"/>
</dbReference>
<feature type="transmembrane region" description="Helical" evidence="5">
    <location>
        <begin position="12"/>
        <end position="33"/>
    </location>
</feature>
<evidence type="ECO:0000256" key="1">
    <source>
        <dbReference type="ARBA" id="ARBA00004141"/>
    </source>
</evidence>
<dbReference type="InterPro" id="IPR049453">
    <property type="entry name" value="Memb_transporter_dom"/>
</dbReference>
<feature type="transmembrane region" description="Helical" evidence="5">
    <location>
        <begin position="111"/>
        <end position="129"/>
    </location>
</feature>
<dbReference type="AlphaFoldDB" id="A0A225SXC7"/>
<protein>
    <submittedName>
        <fullName evidence="7">FUSC family protein</fullName>
    </submittedName>
</protein>
<keyword evidence="8" id="KW-1185">Reference proteome</keyword>
<evidence type="ECO:0000259" key="6">
    <source>
        <dbReference type="Pfam" id="PF13515"/>
    </source>
</evidence>
<sequence>MELHFINPRKNALAYLVKILSGCLILWYGLRALGIEEPYWAMISLIIVTEPDMTVAKANFRARLINTISGCIVSCIALVIFGPTFLAMLVALTAAVVVAMLLQNYPSNWRLGPATVVILLSAAFTGNGLSQELHLALMRVGEVIVGSTVALLQTVVYMWLLKSKQTSVNNDTTSS</sequence>
<proteinExistence type="predicted"/>
<keyword evidence="2 5" id="KW-0812">Transmembrane</keyword>
<organism evidence="7 8">
    <name type="scientific">Herbaspirillum aquaticum</name>
    <dbReference type="NCBI Taxonomy" id="568783"/>
    <lineage>
        <taxon>Bacteria</taxon>
        <taxon>Pseudomonadati</taxon>
        <taxon>Pseudomonadota</taxon>
        <taxon>Betaproteobacteria</taxon>
        <taxon>Burkholderiales</taxon>
        <taxon>Oxalobacteraceae</taxon>
        <taxon>Herbaspirillum</taxon>
    </lineage>
</organism>
<evidence type="ECO:0000256" key="2">
    <source>
        <dbReference type="ARBA" id="ARBA00022692"/>
    </source>
</evidence>
<dbReference type="GO" id="GO:0016020">
    <property type="term" value="C:membrane"/>
    <property type="evidence" value="ECO:0007669"/>
    <property type="project" value="UniProtKB-SubCell"/>
</dbReference>
<comment type="caution">
    <text evidence="7">The sequence shown here is derived from an EMBL/GenBank/DDBJ whole genome shotgun (WGS) entry which is preliminary data.</text>
</comment>
<dbReference type="Proteomes" id="UP000214747">
    <property type="component" value="Unassembled WGS sequence"/>
</dbReference>